<evidence type="ECO:0000313" key="3">
    <source>
        <dbReference type="Proteomes" id="UP001194468"/>
    </source>
</evidence>
<keyword evidence="3" id="KW-1185">Reference proteome</keyword>
<dbReference type="AlphaFoldDB" id="A0AAD4GJ80"/>
<protein>
    <submittedName>
        <fullName evidence="2">Uncharacterized protein</fullName>
    </submittedName>
</protein>
<proteinExistence type="predicted"/>
<evidence type="ECO:0000313" key="2">
    <source>
        <dbReference type="EMBL" id="KAF8445710.1"/>
    </source>
</evidence>
<evidence type="ECO:0000256" key="1">
    <source>
        <dbReference type="SAM" id="MobiDB-lite"/>
    </source>
</evidence>
<dbReference type="Proteomes" id="UP001194468">
    <property type="component" value="Unassembled WGS sequence"/>
</dbReference>
<sequence>MRCLPYKAAVHQCPAFCPPSSLPVKRVIALAKVAVRQTPSLLPTSGEASTAQPDIQSRARLLLAGYAASLHASSSYTTGIAAHAPPGKSGSHPRRRALRALAHPLPLSSIRSLSASRTERRPKTESSVCLRPKGTF</sequence>
<feature type="compositionally biased region" description="Low complexity" evidence="1">
    <location>
        <begin position="99"/>
        <end position="109"/>
    </location>
</feature>
<gene>
    <name evidence="2" type="ORF">L210DRAFT_3642059</name>
</gene>
<dbReference type="EMBL" id="WHUW01000005">
    <property type="protein sequence ID" value="KAF8445710.1"/>
    <property type="molecule type" value="Genomic_DNA"/>
</dbReference>
<name>A0AAD4GJ80_BOLED</name>
<reference evidence="2" key="1">
    <citation type="submission" date="2019-10" db="EMBL/GenBank/DDBJ databases">
        <authorList>
            <consortium name="DOE Joint Genome Institute"/>
            <person name="Kuo A."/>
            <person name="Miyauchi S."/>
            <person name="Kiss E."/>
            <person name="Drula E."/>
            <person name="Kohler A."/>
            <person name="Sanchez-Garcia M."/>
            <person name="Andreopoulos B."/>
            <person name="Barry K.W."/>
            <person name="Bonito G."/>
            <person name="Buee M."/>
            <person name="Carver A."/>
            <person name="Chen C."/>
            <person name="Cichocki N."/>
            <person name="Clum A."/>
            <person name="Culley D."/>
            <person name="Crous P.W."/>
            <person name="Fauchery L."/>
            <person name="Girlanda M."/>
            <person name="Hayes R."/>
            <person name="Keri Z."/>
            <person name="LaButti K."/>
            <person name="Lipzen A."/>
            <person name="Lombard V."/>
            <person name="Magnuson J."/>
            <person name="Maillard F."/>
            <person name="Morin E."/>
            <person name="Murat C."/>
            <person name="Nolan M."/>
            <person name="Ohm R."/>
            <person name="Pangilinan J."/>
            <person name="Pereira M."/>
            <person name="Perotto S."/>
            <person name="Peter M."/>
            <person name="Riley R."/>
            <person name="Sitrit Y."/>
            <person name="Stielow B."/>
            <person name="Szollosi G."/>
            <person name="Zifcakova L."/>
            <person name="Stursova M."/>
            <person name="Spatafora J.W."/>
            <person name="Tedersoo L."/>
            <person name="Vaario L.-M."/>
            <person name="Yamada A."/>
            <person name="Yan M."/>
            <person name="Wang P."/>
            <person name="Xu J."/>
            <person name="Bruns T."/>
            <person name="Baldrian P."/>
            <person name="Vilgalys R."/>
            <person name="Henrissat B."/>
            <person name="Grigoriev I.V."/>
            <person name="Hibbett D."/>
            <person name="Nagy L.G."/>
            <person name="Martin F.M."/>
        </authorList>
    </citation>
    <scope>NUCLEOTIDE SEQUENCE</scope>
    <source>
        <strain evidence="2">BED1</strain>
    </source>
</reference>
<reference evidence="2" key="2">
    <citation type="journal article" date="2020" name="Nat. Commun.">
        <title>Large-scale genome sequencing of mycorrhizal fungi provides insights into the early evolution of symbiotic traits.</title>
        <authorList>
            <person name="Miyauchi S."/>
            <person name="Kiss E."/>
            <person name="Kuo A."/>
            <person name="Drula E."/>
            <person name="Kohler A."/>
            <person name="Sanchez-Garcia M."/>
            <person name="Morin E."/>
            <person name="Andreopoulos B."/>
            <person name="Barry K.W."/>
            <person name="Bonito G."/>
            <person name="Buee M."/>
            <person name="Carver A."/>
            <person name="Chen C."/>
            <person name="Cichocki N."/>
            <person name="Clum A."/>
            <person name="Culley D."/>
            <person name="Crous P.W."/>
            <person name="Fauchery L."/>
            <person name="Girlanda M."/>
            <person name="Hayes R.D."/>
            <person name="Keri Z."/>
            <person name="LaButti K."/>
            <person name="Lipzen A."/>
            <person name="Lombard V."/>
            <person name="Magnuson J."/>
            <person name="Maillard F."/>
            <person name="Murat C."/>
            <person name="Nolan M."/>
            <person name="Ohm R.A."/>
            <person name="Pangilinan J."/>
            <person name="Pereira M.F."/>
            <person name="Perotto S."/>
            <person name="Peter M."/>
            <person name="Pfister S."/>
            <person name="Riley R."/>
            <person name="Sitrit Y."/>
            <person name="Stielow J.B."/>
            <person name="Szollosi G."/>
            <person name="Zifcakova L."/>
            <person name="Stursova M."/>
            <person name="Spatafora J.W."/>
            <person name="Tedersoo L."/>
            <person name="Vaario L.M."/>
            <person name="Yamada A."/>
            <person name="Yan M."/>
            <person name="Wang P."/>
            <person name="Xu J."/>
            <person name="Bruns T."/>
            <person name="Baldrian P."/>
            <person name="Vilgalys R."/>
            <person name="Dunand C."/>
            <person name="Henrissat B."/>
            <person name="Grigoriev I.V."/>
            <person name="Hibbett D."/>
            <person name="Nagy L.G."/>
            <person name="Martin F.M."/>
        </authorList>
    </citation>
    <scope>NUCLEOTIDE SEQUENCE</scope>
    <source>
        <strain evidence="2">BED1</strain>
    </source>
</reference>
<comment type="caution">
    <text evidence="2">The sequence shown here is derived from an EMBL/GenBank/DDBJ whole genome shotgun (WGS) entry which is preliminary data.</text>
</comment>
<feature type="region of interest" description="Disordered" evidence="1">
    <location>
        <begin position="78"/>
        <end position="136"/>
    </location>
</feature>
<organism evidence="2 3">
    <name type="scientific">Boletus edulis BED1</name>
    <dbReference type="NCBI Taxonomy" id="1328754"/>
    <lineage>
        <taxon>Eukaryota</taxon>
        <taxon>Fungi</taxon>
        <taxon>Dikarya</taxon>
        <taxon>Basidiomycota</taxon>
        <taxon>Agaricomycotina</taxon>
        <taxon>Agaricomycetes</taxon>
        <taxon>Agaricomycetidae</taxon>
        <taxon>Boletales</taxon>
        <taxon>Boletineae</taxon>
        <taxon>Boletaceae</taxon>
        <taxon>Boletoideae</taxon>
        <taxon>Boletus</taxon>
    </lineage>
</organism>
<accession>A0AAD4GJ80</accession>